<gene>
    <name evidence="2" type="ORF">G4D64_10335</name>
    <name evidence="1" type="ORF">H1Z61_10940</name>
</gene>
<keyword evidence="3" id="KW-1185">Reference proteome</keyword>
<evidence type="ECO:0000313" key="3">
    <source>
        <dbReference type="Proteomes" id="UP000472971"/>
    </source>
</evidence>
<reference evidence="2 3" key="1">
    <citation type="submission" date="2020-02" db="EMBL/GenBank/DDBJ databases">
        <title>Bacillus aquiflavi sp. nov., isolated from yellow water of strong flavor Chinese baijiu in Yibin region of China.</title>
        <authorList>
            <person name="Xie J."/>
        </authorList>
    </citation>
    <scope>NUCLEOTIDE SEQUENCE [LARGE SCALE GENOMIC DNA]</scope>
    <source>
        <strain evidence="2 3">3H-10</strain>
    </source>
</reference>
<dbReference type="EMBL" id="JACEIO010000025">
    <property type="protein sequence ID" value="MBA4537634.1"/>
    <property type="molecule type" value="Genomic_DNA"/>
</dbReference>
<sequence length="245" mass="28252">TDKIAKAHRDEIDKAVKKFFLDNYKTEVIVHNTVGAIDGATVFVESVGEPHFYTYAIVPVDIEEEKVLTDQVWCQEGQVEYAIMGGLYALIFEEELATLDRYLESVVEKYPVVGVRKEANENTGGSGYMTPYYYLTIFDKTFEPLYEMYITNPKRPKEEWKNALNMNELDPKMFRITIHLHMAKPNTEPDKEIFNQVILDLENMDGLSPGWYSVFLHDNNVNKKSAIATKDNSLEKSEPDYIIKQ</sequence>
<accession>A0A6B3W1X3</accession>
<proteinExistence type="predicted"/>
<evidence type="ECO:0000313" key="1">
    <source>
        <dbReference type="EMBL" id="MBA4537634.1"/>
    </source>
</evidence>
<reference evidence="1 4" key="2">
    <citation type="submission" date="2020-07" db="EMBL/GenBank/DDBJ databases">
        <authorList>
            <person name="Feng H."/>
        </authorList>
    </citation>
    <scope>NUCLEOTIDE SEQUENCE [LARGE SCALE GENOMIC DNA]</scope>
    <source>
        <strain evidence="4">s-12</strain>
        <strain evidence="1">S-12</strain>
    </source>
</reference>
<protein>
    <submittedName>
        <fullName evidence="2">DUF1672 family protein</fullName>
    </submittedName>
</protein>
<organism evidence="2 3">
    <name type="scientific">Bacillus aquiflavi</name>
    <dbReference type="NCBI Taxonomy" id="2672567"/>
    <lineage>
        <taxon>Bacteria</taxon>
        <taxon>Bacillati</taxon>
        <taxon>Bacillota</taxon>
        <taxon>Bacilli</taxon>
        <taxon>Bacillales</taxon>
        <taxon>Bacillaceae</taxon>
        <taxon>Bacillus</taxon>
    </lineage>
</organism>
<evidence type="ECO:0000313" key="2">
    <source>
        <dbReference type="EMBL" id="NEY81891.1"/>
    </source>
</evidence>
<dbReference type="RefSeq" id="WP_163242286.1">
    <property type="nucleotide sequence ID" value="NZ_JAAIWN010000023.1"/>
</dbReference>
<dbReference type="Pfam" id="PF07901">
    <property type="entry name" value="DUF1672"/>
    <property type="match status" value="1"/>
</dbReference>
<name>A0A6B3W1X3_9BACI</name>
<dbReference type="Proteomes" id="UP000472971">
    <property type="component" value="Unassembled WGS sequence"/>
</dbReference>
<dbReference type="EMBL" id="JAAIWN010000023">
    <property type="protein sequence ID" value="NEY81891.1"/>
    <property type="molecule type" value="Genomic_DNA"/>
</dbReference>
<comment type="caution">
    <text evidence="2">The sequence shown here is derived from an EMBL/GenBank/DDBJ whole genome shotgun (WGS) entry which is preliminary data.</text>
</comment>
<evidence type="ECO:0000313" key="4">
    <source>
        <dbReference type="Proteomes" id="UP000570010"/>
    </source>
</evidence>
<dbReference type="AlphaFoldDB" id="A0A6B3W1X3"/>
<feature type="non-terminal residue" evidence="2">
    <location>
        <position position="1"/>
    </location>
</feature>
<dbReference type="InterPro" id="IPR012873">
    <property type="entry name" value="DUF1672"/>
</dbReference>
<dbReference type="Proteomes" id="UP000570010">
    <property type="component" value="Unassembled WGS sequence"/>
</dbReference>